<dbReference type="EMBL" id="JABCIY010000015">
    <property type="protein sequence ID" value="KAF7197506.1"/>
    <property type="molecule type" value="Genomic_DNA"/>
</dbReference>
<keyword evidence="2" id="KW-0560">Oxidoreductase</keyword>
<dbReference type="GO" id="GO:0016491">
    <property type="term" value="F:oxidoreductase activity"/>
    <property type="evidence" value="ECO:0007669"/>
    <property type="project" value="UniProtKB-KW"/>
</dbReference>
<dbReference type="AlphaFoldDB" id="A0A8H6RS99"/>
<keyword evidence="6" id="KW-1185">Reference proteome</keyword>
<evidence type="ECO:0000313" key="5">
    <source>
        <dbReference type="EMBL" id="KAF7197506.1"/>
    </source>
</evidence>
<proteinExistence type="inferred from homology"/>
<comment type="similarity">
    <text evidence="1">Belongs to the oxygen-dependent FAD-linked oxidoreductase family.</text>
</comment>
<gene>
    <name evidence="5" type="ORF">HII31_01316</name>
</gene>
<accession>A0A8H6RS99</accession>
<comment type="caution">
    <text evidence="5">The sequence shown here is derived from an EMBL/GenBank/DDBJ whole genome shotgun (WGS) entry which is preliminary data.</text>
</comment>
<protein>
    <submittedName>
        <fullName evidence="5">FAD-linked oxidoreductase ZEB1</fullName>
    </submittedName>
</protein>
<dbReference type="Pfam" id="PF08031">
    <property type="entry name" value="BBE"/>
    <property type="match status" value="1"/>
</dbReference>
<evidence type="ECO:0000313" key="6">
    <source>
        <dbReference type="Proteomes" id="UP000660729"/>
    </source>
</evidence>
<feature type="signal peptide" evidence="3">
    <location>
        <begin position="1"/>
        <end position="20"/>
    </location>
</feature>
<evidence type="ECO:0000256" key="1">
    <source>
        <dbReference type="ARBA" id="ARBA00005466"/>
    </source>
</evidence>
<reference evidence="5" key="1">
    <citation type="submission" date="2020-04" db="EMBL/GenBank/DDBJ databases">
        <title>Draft genome resource of the tomato pathogen Pseudocercospora fuligena.</title>
        <authorList>
            <person name="Zaccaron A."/>
        </authorList>
    </citation>
    <scope>NUCLEOTIDE SEQUENCE</scope>
    <source>
        <strain evidence="5">PF001</strain>
    </source>
</reference>
<dbReference type="SUPFAM" id="SSF56176">
    <property type="entry name" value="FAD-binding/transporter-associated domain-like"/>
    <property type="match status" value="1"/>
</dbReference>
<name>A0A8H6RS99_9PEZI</name>
<sequence length="613" mass="68176">MIPMLPLLLSFLGYISLSSAAPLNDGLATSQTLALFDYEKLVMSPETLVALSKEDAELFRSGGEDWLNDKNNATQGCKVFPGDTEWPSLSQWQLLDTSTAGGLLHPQPVSSVCYNRTQAQNTTACQSVTDNWNDLRWHTENALELLSPFYEGNTCLPPTIYDSGTCRQGGYSSYVVNVSSVRDVQLAINFARNTGVRLVIKNTGHDFNGKSAGAGSLSIWMHNLKDMEFVASYKSAAGSYTGPAIKAGAGVQVEDLYAFAYNPLSPLFGMAADQALEFQVVLANGSFVTANEVQNSDLFWALRGGGGGSYGVVTSVVIKVHPDIPVSTANLTISTVDQGVSKEAFWSALEAFLSYFPQWADDGLYTFFFIWNDVPSAGEFTLDIAPWLASNKTLQELQGYLKPWLSELKDLNVSTLPIWDQFPDFYTTWLTTGRETMQPPNQAVASRLWPRENFNDAKLFNSTFDTIRATVEAGYKTFGYNIAPTLTRGDNADDAVTPAWRDTVSHMMSGVNWPLYASSPDINNAWDDFEVYMNRWRKLSPEAGAYLNEADRREPDWQTSFWGDHYPRLLEIKKRYDPYDLFYAHHAVGSEGWEVRSIDGLPNENGRLCRMSE</sequence>
<dbReference type="InterPro" id="IPR036318">
    <property type="entry name" value="FAD-bd_PCMH-like_sf"/>
</dbReference>
<dbReference type="InterPro" id="IPR016166">
    <property type="entry name" value="FAD-bd_PCMH"/>
</dbReference>
<dbReference type="OrthoDB" id="9983560at2759"/>
<dbReference type="InterPro" id="IPR050432">
    <property type="entry name" value="FAD-linked_Oxidoreductases_BP"/>
</dbReference>
<dbReference type="Gene3D" id="3.30.465.10">
    <property type="match status" value="3"/>
</dbReference>
<dbReference type="Proteomes" id="UP000660729">
    <property type="component" value="Unassembled WGS sequence"/>
</dbReference>
<feature type="chain" id="PRO_5034758049" evidence="3">
    <location>
        <begin position="21"/>
        <end position="613"/>
    </location>
</feature>
<feature type="domain" description="FAD-binding PCMH-type" evidence="4">
    <location>
        <begin position="104"/>
        <end position="323"/>
    </location>
</feature>
<dbReference type="Pfam" id="PF01565">
    <property type="entry name" value="FAD_binding_4"/>
    <property type="match status" value="1"/>
</dbReference>
<dbReference type="PROSITE" id="PS51387">
    <property type="entry name" value="FAD_PCMH"/>
    <property type="match status" value="1"/>
</dbReference>
<dbReference type="InterPro" id="IPR016169">
    <property type="entry name" value="FAD-bd_PCMH_sub2"/>
</dbReference>
<evidence type="ECO:0000256" key="3">
    <source>
        <dbReference type="SAM" id="SignalP"/>
    </source>
</evidence>
<evidence type="ECO:0000256" key="2">
    <source>
        <dbReference type="ARBA" id="ARBA00023002"/>
    </source>
</evidence>
<dbReference type="GO" id="GO:0071949">
    <property type="term" value="F:FAD binding"/>
    <property type="evidence" value="ECO:0007669"/>
    <property type="project" value="InterPro"/>
</dbReference>
<dbReference type="InterPro" id="IPR006094">
    <property type="entry name" value="Oxid_FAD_bind_N"/>
</dbReference>
<keyword evidence="3" id="KW-0732">Signal</keyword>
<dbReference type="PANTHER" id="PTHR13878">
    <property type="entry name" value="GULONOLACTONE OXIDASE"/>
    <property type="match status" value="1"/>
</dbReference>
<dbReference type="InterPro" id="IPR012951">
    <property type="entry name" value="BBE"/>
</dbReference>
<organism evidence="5 6">
    <name type="scientific">Pseudocercospora fuligena</name>
    <dbReference type="NCBI Taxonomy" id="685502"/>
    <lineage>
        <taxon>Eukaryota</taxon>
        <taxon>Fungi</taxon>
        <taxon>Dikarya</taxon>
        <taxon>Ascomycota</taxon>
        <taxon>Pezizomycotina</taxon>
        <taxon>Dothideomycetes</taxon>
        <taxon>Dothideomycetidae</taxon>
        <taxon>Mycosphaerellales</taxon>
        <taxon>Mycosphaerellaceae</taxon>
        <taxon>Pseudocercospora</taxon>
    </lineage>
</organism>
<evidence type="ECO:0000259" key="4">
    <source>
        <dbReference type="PROSITE" id="PS51387"/>
    </source>
</evidence>
<dbReference type="PANTHER" id="PTHR13878:SF91">
    <property type="entry name" value="FAD BINDING DOMAIN PROTEIN (AFU_ORTHOLOGUE AFUA_6G12070)-RELATED"/>
    <property type="match status" value="1"/>
</dbReference>